<comment type="caution">
    <text evidence="1">The sequence shown here is derived from an EMBL/GenBank/DDBJ whole genome shotgun (WGS) entry which is preliminary data.</text>
</comment>
<organism evidence="1 2">
    <name type="scientific">Araneus ventricosus</name>
    <name type="common">Orbweaver spider</name>
    <name type="synonym">Epeira ventricosa</name>
    <dbReference type="NCBI Taxonomy" id="182803"/>
    <lineage>
        <taxon>Eukaryota</taxon>
        <taxon>Metazoa</taxon>
        <taxon>Ecdysozoa</taxon>
        <taxon>Arthropoda</taxon>
        <taxon>Chelicerata</taxon>
        <taxon>Arachnida</taxon>
        <taxon>Araneae</taxon>
        <taxon>Araneomorphae</taxon>
        <taxon>Entelegynae</taxon>
        <taxon>Araneoidea</taxon>
        <taxon>Araneidae</taxon>
        <taxon>Araneus</taxon>
    </lineage>
</organism>
<proteinExistence type="predicted"/>
<reference evidence="1 2" key="1">
    <citation type="journal article" date="2019" name="Sci. Rep.">
        <title>Orb-weaving spider Araneus ventricosus genome elucidates the spidroin gene catalogue.</title>
        <authorList>
            <person name="Kono N."/>
            <person name="Nakamura H."/>
            <person name="Ohtoshi R."/>
            <person name="Moran D.A.P."/>
            <person name="Shinohara A."/>
            <person name="Yoshida Y."/>
            <person name="Fujiwara M."/>
            <person name="Mori M."/>
            <person name="Tomita M."/>
            <person name="Arakawa K."/>
        </authorList>
    </citation>
    <scope>NUCLEOTIDE SEQUENCE [LARGE SCALE GENOMIC DNA]</scope>
</reference>
<dbReference type="Proteomes" id="UP000499080">
    <property type="component" value="Unassembled WGS sequence"/>
</dbReference>
<accession>A0A4Y2PE46</accession>
<protein>
    <submittedName>
        <fullName evidence="1">Uncharacterized protein</fullName>
    </submittedName>
</protein>
<dbReference type="AlphaFoldDB" id="A0A4Y2PE46"/>
<gene>
    <name evidence="1" type="ORF">AVEN_76339_1</name>
</gene>
<keyword evidence="2" id="KW-1185">Reference proteome</keyword>
<dbReference type="EMBL" id="BGPR01011055">
    <property type="protein sequence ID" value="GBN49372.1"/>
    <property type="molecule type" value="Genomic_DNA"/>
</dbReference>
<evidence type="ECO:0000313" key="2">
    <source>
        <dbReference type="Proteomes" id="UP000499080"/>
    </source>
</evidence>
<name>A0A4Y2PE46_ARAVE</name>
<sequence>MRCTLPLLIAISTTISRVVIRRFYRMSSSTAEIVALLITTCVCPGNGKSLMFTRPPHNADSTGIWYTVRDTALRTPLSSCYKFEKYAPLLLEEIV</sequence>
<evidence type="ECO:0000313" key="1">
    <source>
        <dbReference type="EMBL" id="GBN49372.1"/>
    </source>
</evidence>